<dbReference type="EMBL" id="ONZP01000397">
    <property type="protein sequence ID" value="SPJ83769.1"/>
    <property type="molecule type" value="Genomic_DNA"/>
</dbReference>
<evidence type="ECO:0000313" key="4">
    <source>
        <dbReference type="Proteomes" id="UP001187734"/>
    </source>
</evidence>
<feature type="transmembrane region" description="Helical" evidence="2">
    <location>
        <begin position="232"/>
        <end position="250"/>
    </location>
</feature>
<feature type="transmembrane region" description="Helical" evidence="2">
    <location>
        <begin position="23"/>
        <end position="41"/>
    </location>
</feature>
<keyword evidence="4" id="KW-1185">Reference proteome</keyword>
<name>A0AAE8SLR8_9HYPO</name>
<keyword evidence="2" id="KW-0812">Transmembrane</keyword>
<feature type="region of interest" description="Disordered" evidence="1">
    <location>
        <begin position="109"/>
        <end position="128"/>
    </location>
</feature>
<comment type="caution">
    <text evidence="3">The sequence shown here is derived from an EMBL/GenBank/DDBJ whole genome shotgun (WGS) entry which is preliminary data.</text>
</comment>
<keyword evidence="2" id="KW-1133">Transmembrane helix</keyword>
<proteinExistence type="predicted"/>
<reference evidence="3" key="1">
    <citation type="submission" date="2018-03" db="EMBL/GenBank/DDBJ databases">
        <authorList>
            <person name="Guldener U."/>
        </authorList>
    </citation>
    <scope>NUCLEOTIDE SEQUENCE</scope>
</reference>
<feature type="transmembrane region" description="Helical" evidence="2">
    <location>
        <begin position="282"/>
        <end position="299"/>
    </location>
</feature>
<gene>
    <name evidence="3" type="ORF">FTOL_10285</name>
</gene>
<sequence length="395" mass="44607">MEISTAGDAELCPIDGRRSTNEVWMKLFVVYFTTTVALCHLQSIRGEQILGPRLLVHILLPLGRLCDLALSLAVITPFITYWTISRNQNLGRRIAEVLLLVFGRYSPKRRSASGPLMPAPEASDGNDSHIRRQGSWRKMNAIKIGRLVFVLVLLAQCVGSIIIYERRAKHDAALFTDQLVFDLACGGILTAALTAAFLLRTPCFVKPVPPDLHTPSTRFIAFFVRPEYNSNIVITTILVVMRGGVFAMLLKARSELAEYAASIMDMFHFHPQQLNPSSQRDLYILFGILLVFILLQLQLGQHLDGRSLRNQERQDLRRSAFGKCALVRKIAAKDGQFTRLIFIYPFFSFLTSPSSLYSLSIIILRDGFIALALAYKWSKDLLEHLHHDQHSLSRR</sequence>
<evidence type="ECO:0000313" key="3">
    <source>
        <dbReference type="EMBL" id="SPJ83769.1"/>
    </source>
</evidence>
<evidence type="ECO:0000256" key="2">
    <source>
        <dbReference type="SAM" id="Phobius"/>
    </source>
</evidence>
<evidence type="ECO:0000256" key="1">
    <source>
        <dbReference type="SAM" id="MobiDB-lite"/>
    </source>
</evidence>
<organism evidence="3 4">
    <name type="scientific">Fusarium torulosum</name>
    <dbReference type="NCBI Taxonomy" id="33205"/>
    <lineage>
        <taxon>Eukaryota</taxon>
        <taxon>Fungi</taxon>
        <taxon>Dikarya</taxon>
        <taxon>Ascomycota</taxon>
        <taxon>Pezizomycotina</taxon>
        <taxon>Sordariomycetes</taxon>
        <taxon>Hypocreomycetidae</taxon>
        <taxon>Hypocreales</taxon>
        <taxon>Nectriaceae</taxon>
        <taxon>Fusarium</taxon>
    </lineage>
</organism>
<accession>A0AAE8SLR8</accession>
<feature type="transmembrane region" description="Helical" evidence="2">
    <location>
        <begin position="179"/>
        <end position="199"/>
    </location>
</feature>
<keyword evidence="2" id="KW-0472">Membrane</keyword>
<feature type="transmembrane region" description="Helical" evidence="2">
    <location>
        <begin position="62"/>
        <end position="84"/>
    </location>
</feature>
<dbReference type="AlphaFoldDB" id="A0AAE8SLR8"/>
<dbReference type="Proteomes" id="UP001187734">
    <property type="component" value="Unassembled WGS sequence"/>
</dbReference>
<feature type="transmembrane region" description="Helical" evidence="2">
    <location>
        <begin position="144"/>
        <end position="164"/>
    </location>
</feature>
<protein>
    <submittedName>
        <fullName evidence="3">Uncharacterized protein</fullName>
    </submittedName>
</protein>